<dbReference type="Gene3D" id="1.25.40.820">
    <property type="match status" value="1"/>
</dbReference>
<keyword evidence="3" id="KW-1185">Reference proteome</keyword>
<accession>A0A830HK39</accession>
<evidence type="ECO:0000313" key="3">
    <source>
        <dbReference type="Proteomes" id="UP000660262"/>
    </source>
</evidence>
<feature type="region of interest" description="Disordered" evidence="1">
    <location>
        <begin position="433"/>
        <end position="456"/>
    </location>
</feature>
<dbReference type="GO" id="GO:0005737">
    <property type="term" value="C:cytoplasm"/>
    <property type="evidence" value="ECO:0007669"/>
    <property type="project" value="TreeGrafter"/>
</dbReference>
<dbReference type="GO" id="GO:0008420">
    <property type="term" value="F:RNA polymerase II CTD heptapeptide repeat phosphatase activity"/>
    <property type="evidence" value="ECO:0007669"/>
    <property type="project" value="InterPro"/>
</dbReference>
<gene>
    <name evidence="2" type="ORF">PPROV_000467800</name>
</gene>
<feature type="region of interest" description="Disordered" evidence="1">
    <location>
        <begin position="294"/>
        <end position="318"/>
    </location>
</feature>
<evidence type="ECO:0000256" key="1">
    <source>
        <dbReference type="SAM" id="MobiDB-lite"/>
    </source>
</evidence>
<evidence type="ECO:0000313" key="2">
    <source>
        <dbReference type="EMBL" id="GHP05931.1"/>
    </source>
</evidence>
<dbReference type="Proteomes" id="UP000660262">
    <property type="component" value="Unassembled WGS sequence"/>
</dbReference>
<dbReference type="InterPro" id="IPR039693">
    <property type="entry name" value="Rtr1/RPAP2"/>
</dbReference>
<dbReference type="InterPro" id="IPR038534">
    <property type="entry name" value="Rtr1/RPAP2_sf"/>
</dbReference>
<dbReference type="AlphaFoldDB" id="A0A830HK39"/>
<feature type="compositionally biased region" description="Low complexity" evidence="1">
    <location>
        <begin position="200"/>
        <end position="228"/>
    </location>
</feature>
<reference evidence="2" key="1">
    <citation type="submission" date="2020-10" db="EMBL/GenBank/DDBJ databases">
        <title>Unveiling of a novel bifunctional photoreceptor, Dualchrome1, isolated from a cosmopolitan green alga.</title>
        <authorList>
            <person name="Suzuki S."/>
            <person name="Kawachi M."/>
        </authorList>
    </citation>
    <scope>NUCLEOTIDE SEQUENCE</scope>
    <source>
        <strain evidence="2">NIES 2893</strain>
    </source>
</reference>
<dbReference type="PANTHER" id="PTHR14732">
    <property type="entry name" value="RNA POLYMERASE II SUBUNIT B1 CTD PHOSPHATASE RPAP2-RELATED"/>
    <property type="match status" value="1"/>
</dbReference>
<proteinExistence type="predicted"/>
<evidence type="ECO:0008006" key="4">
    <source>
        <dbReference type="Google" id="ProtNLM"/>
    </source>
</evidence>
<protein>
    <recommendedName>
        <fullName evidence="4">RTR1-type domain-containing protein</fullName>
    </recommendedName>
</protein>
<name>A0A830HK39_9CHLO</name>
<dbReference type="EMBL" id="BNJQ01000011">
    <property type="protein sequence ID" value="GHP05931.1"/>
    <property type="molecule type" value="Genomic_DNA"/>
</dbReference>
<comment type="caution">
    <text evidence="2">The sequence shown here is derived from an EMBL/GenBank/DDBJ whole genome shotgun (WGS) entry which is preliminary data.</text>
</comment>
<organism evidence="2 3">
    <name type="scientific">Pycnococcus provasolii</name>
    <dbReference type="NCBI Taxonomy" id="41880"/>
    <lineage>
        <taxon>Eukaryota</taxon>
        <taxon>Viridiplantae</taxon>
        <taxon>Chlorophyta</taxon>
        <taxon>Pseudoscourfieldiophyceae</taxon>
        <taxon>Pseudoscourfieldiales</taxon>
        <taxon>Pycnococcaceae</taxon>
        <taxon>Pycnococcus</taxon>
    </lineage>
</organism>
<sequence length="614" mass="64851">MREERSWAFEPRMTSLAFRDMCIAERPLKNTCAYPMCACSVPAPDVEQLKVDEDGNCNEAFCSNTCANAMQALLAWYENSQGAWRRKGTPEAPPPQACLKCATAPTTLSMDETDNTVSVAQNIPKAYKSKGEMLTTYDKSTQRHVVHSWEREVSPLVAATVFARDSDSDSDAEEDADSRGRREQASTSNGGAMAVEGYVPKAAAASSSNSQQKQQQQQQQPSPNPTATGAAAAALILAAQNASEHFESLPHGDGRRQAAEAMKEAAERAVAEVRAPGTAAVLMLNVDDVATAHDYDVDGNEDDGGANGRERSTVPSGATLTVQTVEGFAAAAGVMNVAAPAPEPPARETRRAVSDAVIDAVSDDEFDEEDLAEMFEQSARMRAELESQSNSGGTANRAVNAAMSLLPRHAATCVPCGDTTATMGTFLEADASLAQDDGNGNGGSSGQAPSTSGSAPMPRGMFAACWSAISSWTTDHVRSTLNSKSIDDASNPPPPLSPRSAATKRMVADHLHKAGSEVWSHAATRKIGDRAFPAHLCADVLDALVPHLSMRGACPSLPPAGWRMVLLALLHASALTFEPGLAVHLTDDLSVAVGVGAYERDALVELLLSREEVL</sequence>
<dbReference type="GO" id="GO:0005634">
    <property type="term" value="C:nucleus"/>
    <property type="evidence" value="ECO:0007669"/>
    <property type="project" value="TreeGrafter"/>
</dbReference>
<feature type="region of interest" description="Disordered" evidence="1">
    <location>
        <begin position="161"/>
        <end position="228"/>
    </location>
</feature>
<dbReference type="PANTHER" id="PTHR14732:SF0">
    <property type="entry name" value="RNA POLYMERASE II SUBUNIT B1 CTD PHOSPHATASE RPAP2-RELATED"/>
    <property type="match status" value="1"/>
</dbReference>
<dbReference type="GO" id="GO:0043175">
    <property type="term" value="F:RNA polymerase core enzyme binding"/>
    <property type="evidence" value="ECO:0007669"/>
    <property type="project" value="InterPro"/>
</dbReference>